<feature type="domain" description="UspA" evidence="2">
    <location>
        <begin position="1"/>
        <end position="140"/>
    </location>
</feature>
<reference evidence="4" key="1">
    <citation type="submission" date="2015-09" db="EMBL/GenBank/DDBJ databases">
        <authorList>
            <person name="Daims H."/>
        </authorList>
    </citation>
    <scope>NUCLEOTIDE SEQUENCE [LARGE SCALE GENOMIC DNA]</scope>
</reference>
<organism evidence="3 4">
    <name type="scientific">Candidatus Nitrospira inopinata</name>
    <dbReference type="NCBI Taxonomy" id="1715989"/>
    <lineage>
        <taxon>Bacteria</taxon>
        <taxon>Pseudomonadati</taxon>
        <taxon>Nitrospirota</taxon>
        <taxon>Nitrospiria</taxon>
        <taxon>Nitrospirales</taxon>
        <taxon>Nitrospiraceae</taxon>
        <taxon>Nitrospira</taxon>
    </lineage>
</organism>
<dbReference type="SUPFAM" id="SSF52402">
    <property type="entry name" value="Adenine nucleotide alpha hydrolases-like"/>
    <property type="match status" value="1"/>
</dbReference>
<sequence>MFHKILVAIDGSEGANKALRVAIDVARHYEADLHSISVEEHLPHYAATVGEVVEARQEAADYFRRVVQAAEQMATAAGVRLTAHVVPGHEVEAIVQFVKDRGFDLLVIGFMGHSRIYERIWGGTSQNLTRLAPCPVLVVK</sequence>
<accession>A0A0S4KRU1</accession>
<evidence type="ECO:0000259" key="2">
    <source>
        <dbReference type="Pfam" id="PF00582"/>
    </source>
</evidence>
<dbReference type="PRINTS" id="PR01438">
    <property type="entry name" value="UNVRSLSTRESS"/>
</dbReference>
<dbReference type="AlphaFoldDB" id="A0A0S4KRU1"/>
<dbReference type="KEGG" id="nio:NITINOP_0042"/>
<dbReference type="CDD" id="cd00293">
    <property type="entry name" value="USP-like"/>
    <property type="match status" value="1"/>
</dbReference>
<dbReference type="InterPro" id="IPR006015">
    <property type="entry name" value="Universal_stress_UspA"/>
</dbReference>
<dbReference type="PANTHER" id="PTHR46268:SF15">
    <property type="entry name" value="UNIVERSAL STRESS PROTEIN HP_0031"/>
    <property type="match status" value="1"/>
</dbReference>
<protein>
    <submittedName>
        <fullName evidence="3">Universal stress protein</fullName>
    </submittedName>
</protein>
<evidence type="ECO:0000313" key="3">
    <source>
        <dbReference type="EMBL" id="CUQ65019.1"/>
    </source>
</evidence>
<dbReference type="OrthoDB" id="9788959at2"/>
<gene>
    <name evidence="3" type="ORF">NITINOP_0042</name>
</gene>
<dbReference type="Proteomes" id="UP000066284">
    <property type="component" value="Chromosome 1"/>
</dbReference>
<dbReference type="InterPro" id="IPR006016">
    <property type="entry name" value="UspA"/>
</dbReference>
<dbReference type="Pfam" id="PF00582">
    <property type="entry name" value="Usp"/>
    <property type="match status" value="1"/>
</dbReference>
<evidence type="ECO:0000256" key="1">
    <source>
        <dbReference type="ARBA" id="ARBA00008791"/>
    </source>
</evidence>
<dbReference type="STRING" id="1715989.NITINOP_0042"/>
<proteinExistence type="inferred from homology"/>
<keyword evidence="4" id="KW-1185">Reference proteome</keyword>
<comment type="similarity">
    <text evidence="1">Belongs to the universal stress protein A family.</text>
</comment>
<dbReference type="RefSeq" id="WP_062481609.1">
    <property type="nucleotide sequence ID" value="NZ_LN885086.1"/>
</dbReference>
<dbReference type="EMBL" id="LN885086">
    <property type="protein sequence ID" value="CUQ65019.1"/>
    <property type="molecule type" value="Genomic_DNA"/>
</dbReference>
<dbReference type="InterPro" id="IPR014729">
    <property type="entry name" value="Rossmann-like_a/b/a_fold"/>
</dbReference>
<dbReference type="PANTHER" id="PTHR46268">
    <property type="entry name" value="STRESS RESPONSE PROTEIN NHAX"/>
    <property type="match status" value="1"/>
</dbReference>
<name>A0A0S4KRU1_9BACT</name>
<evidence type="ECO:0000313" key="4">
    <source>
        <dbReference type="Proteomes" id="UP000066284"/>
    </source>
</evidence>
<dbReference type="Gene3D" id="3.40.50.620">
    <property type="entry name" value="HUPs"/>
    <property type="match status" value="1"/>
</dbReference>